<evidence type="ECO:0000259" key="1">
    <source>
        <dbReference type="Pfam" id="PF09836"/>
    </source>
</evidence>
<keyword evidence="4" id="KW-1185">Reference proteome</keyword>
<dbReference type="InterPro" id="IPR044922">
    <property type="entry name" value="DUF2063_N_sf"/>
</dbReference>
<dbReference type="EMBL" id="CAMAPB010000016">
    <property type="protein sequence ID" value="CAH9056146.1"/>
    <property type="molecule type" value="Genomic_DNA"/>
</dbReference>
<gene>
    <name evidence="3" type="ORF">PSEHALCIP103_01396</name>
</gene>
<evidence type="ECO:0000259" key="2">
    <source>
        <dbReference type="Pfam" id="PF22106"/>
    </source>
</evidence>
<evidence type="ECO:0000313" key="4">
    <source>
        <dbReference type="Proteomes" id="UP001152447"/>
    </source>
</evidence>
<evidence type="ECO:0000313" key="3">
    <source>
        <dbReference type="EMBL" id="CAH9056146.1"/>
    </source>
</evidence>
<dbReference type="Gene3D" id="1.10.150.690">
    <property type="entry name" value="DUF2063"/>
    <property type="match status" value="1"/>
</dbReference>
<feature type="domain" description="NGO1945-like C-terminal" evidence="2">
    <location>
        <begin position="143"/>
        <end position="238"/>
    </location>
</feature>
<dbReference type="Proteomes" id="UP001152447">
    <property type="component" value="Unassembled WGS sequence"/>
</dbReference>
<name>A0A9W4VPV9_PSEHA</name>
<dbReference type="Pfam" id="PF22106">
    <property type="entry name" value="NGO1945_C"/>
    <property type="match status" value="1"/>
</dbReference>
<protein>
    <recommendedName>
        <fullName evidence="5">DNA-binding domain-containing protein</fullName>
    </recommendedName>
</protein>
<feature type="domain" description="Putative DNA-binding" evidence="1">
    <location>
        <begin position="6"/>
        <end position="91"/>
    </location>
</feature>
<dbReference type="Gene3D" id="3.90.930.50">
    <property type="match status" value="1"/>
</dbReference>
<accession>A0A9W4VPV9</accession>
<reference evidence="3" key="1">
    <citation type="submission" date="2022-07" db="EMBL/GenBank/DDBJ databases">
        <authorList>
            <person name="Criscuolo A."/>
        </authorList>
    </citation>
    <scope>NUCLEOTIDE SEQUENCE</scope>
    <source>
        <strain evidence="3">CIP103197</strain>
    </source>
</reference>
<dbReference type="InterPro" id="IPR018640">
    <property type="entry name" value="DUF2063"/>
</dbReference>
<dbReference type="InterPro" id="IPR054098">
    <property type="entry name" value="NGO1945-like_C"/>
</dbReference>
<comment type="caution">
    <text evidence="3">The sequence shown here is derived from an EMBL/GenBank/DDBJ whole genome shotgun (WGS) entry which is preliminary data.</text>
</comment>
<organism evidence="3 4">
    <name type="scientific">Pseudoalteromonas haloplanktis</name>
    <name type="common">Alteromonas haloplanktis</name>
    <dbReference type="NCBI Taxonomy" id="228"/>
    <lineage>
        <taxon>Bacteria</taxon>
        <taxon>Pseudomonadati</taxon>
        <taxon>Pseudomonadota</taxon>
        <taxon>Gammaproteobacteria</taxon>
        <taxon>Alteromonadales</taxon>
        <taxon>Pseudoalteromonadaceae</taxon>
        <taxon>Pseudoalteromonas</taxon>
    </lineage>
</organism>
<proteinExistence type="predicted"/>
<evidence type="ECO:0008006" key="5">
    <source>
        <dbReference type="Google" id="ProtNLM"/>
    </source>
</evidence>
<sequence length="250" mass="28881">MSFIDIQNEFMAHIRQPKTNPCPADVEDRRMAIYRELFFNNINGFVSSAFPVLKTLYTEQQWQLRVREFFSEHDCQSPYFLDIAEEFITYLMTSYVPKECDPVFMLALAHYEWIELDVSVTQADLDESELVTNQLTQSPLYLSKTARNLSYEFPVQHISEAFQPQQPSEQPHYFVVYRDKDDEVQFLATNAMTAMLLSIIDNNAGSTFAHVCQQVSENAPQFSLEQITQGALSTLTAMAQRQIIVTKNQD</sequence>
<dbReference type="RefSeq" id="WP_096038529.1">
    <property type="nucleotide sequence ID" value="NZ_CAMAPB010000016.1"/>
</dbReference>
<dbReference type="AlphaFoldDB" id="A0A9W4VPV9"/>
<dbReference type="Pfam" id="PF09836">
    <property type="entry name" value="DUF2063"/>
    <property type="match status" value="1"/>
</dbReference>